<dbReference type="Proteomes" id="UP000321154">
    <property type="component" value="Unassembled WGS sequence"/>
</dbReference>
<gene>
    <name evidence="2" type="ORF">FFA01_24160</name>
</gene>
<name>A0ABQ0URJ6_9MICO</name>
<comment type="caution">
    <text evidence="2">The sequence shown here is derived from an EMBL/GenBank/DDBJ whole genome shotgun (WGS) entry which is preliminary data.</text>
</comment>
<feature type="domain" description="Excalibur calcium-binding" evidence="1">
    <location>
        <begin position="46"/>
        <end position="110"/>
    </location>
</feature>
<keyword evidence="3" id="KW-1185">Reference proteome</keyword>
<dbReference type="EMBL" id="BJUV01000027">
    <property type="protein sequence ID" value="GEK84107.1"/>
    <property type="molecule type" value="Genomic_DNA"/>
</dbReference>
<dbReference type="Pfam" id="PF05901">
    <property type="entry name" value="Excalibur"/>
    <property type="match status" value="1"/>
</dbReference>
<evidence type="ECO:0000259" key="1">
    <source>
        <dbReference type="SMART" id="SM00894"/>
    </source>
</evidence>
<organism evidence="2 3">
    <name type="scientific">Frigoribacterium faeni</name>
    <dbReference type="NCBI Taxonomy" id="145483"/>
    <lineage>
        <taxon>Bacteria</taxon>
        <taxon>Bacillati</taxon>
        <taxon>Actinomycetota</taxon>
        <taxon>Actinomycetes</taxon>
        <taxon>Micrococcales</taxon>
        <taxon>Microbacteriaceae</taxon>
        <taxon>Frigoribacterium</taxon>
    </lineage>
</organism>
<sequence>MLPEHAERIPVSTTTFARTRVAFVAIAVAAGLTLGGGAPAFAAPKTYANCTEVQKSWSGGIAKKGVTVNKVTKSNGTVEKRKLKGTVKTDTALYNANAKLDRDKDGIACEKS</sequence>
<evidence type="ECO:0000313" key="2">
    <source>
        <dbReference type="EMBL" id="GEK84107.1"/>
    </source>
</evidence>
<dbReference type="InterPro" id="IPR008613">
    <property type="entry name" value="Excalibur_Ca-bd_domain"/>
</dbReference>
<evidence type="ECO:0000313" key="3">
    <source>
        <dbReference type="Proteomes" id="UP000321154"/>
    </source>
</evidence>
<accession>A0ABQ0URJ6</accession>
<reference evidence="2 3" key="1">
    <citation type="submission" date="2019-07" db="EMBL/GenBank/DDBJ databases">
        <title>Whole genome shotgun sequence of Frigoribacterium faeni NBRC 103066.</title>
        <authorList>
            <person name="Hosoyama A."/>
            <person name="Uohara A."/>
            <person name="Ohji S."/>
            <person name="Ichikawa N."/>
        </authorList>
    </citation>
    <scope>NUCLEOTIDE SEQUENCE [LARGE SCALE GENOMIC DNA]</scope>
    <source>
        <strain evidence="2 3">NBRC 103066</strain>
    </source>
</reference>
<dbReference type="SMART" id="SM00894">
    <property type="entry name" value="Excalibur"/>
    <property type="match status" value="1"/>
</dbReference>
<proteinExistence type="predicted"/>
<protein>
    <recommendedName>
        <fullName evidence="1">Excalibur calcium-binding domain-containing protein</fullName>
    </recommendedName>
</protein>